<evidence type="ECO:0000256" key="5">
    <source>
        <dbReference type="ARBA" id="ARBA00012507"/>
    </source>
</evidence>
<evidence type="ECO:0000256" key="6">
    <source>
        <dbReference type="ARBA" id="ARBA00018857"/>
    </source>
</evidence>
<dbReference type="InterPro" id="IPR026506">
    <property type="entry name" value="GDPGP"/>
</dbReference>
<dbReference type="GO" id="GO:0080048">
    <property type="term" value="F:GDP-D-glucose phosphorylase activity"/>
    <property type="evidence" value="ECO:0007669"/>
    <property type="project" value="UniProtKB-EC"/>
</dbReference>
<dbReference type="PANTHER" id="PTHR20884:SF8">
    <property type="entry name" value="GDP-D-GLUCOSE PHOSPHORYLASE 1"/>
    <property type="match status" value="1"/>
</dbReference>
<keyword evidence="16" id="KW-1185">Reference proteome</keyword>
<evidence type="ECO:0000256" key="7">
    <source>
        <dbReference type="ARBA" id="ARBA00022490"/>
    </source>
</evidence>
<dbReference type="GO" id="GO:0006006">
    <property type="term" value="P:glucose metabolic process"/>
    <property type="evidence" value="ECO:0007669"/>
    <property type="project" value="TreeGrafter"/>
</dbReference>
<feature type="domain" description="GDPGP1-like C-terminal" evidence="13">
    <location>
        <begin position="251"/>
        <end position="402"/>
    </location>
</feature>
<dbReference type="GO" id="GO:0005737">
    <property type="term" value="C:cytoplasm"/>
    <property type="evidence" value="ECO:0007669"/>
    <property type="project" value="UniProtKB-SubCell"/>
</dbReference>
<dbReference type="InterPro" id="IPR058865">
    <property type="entry name" value="GDPGP1_C"/>
</dbReference>
<keyword evidence="10" id="KW-0548">Nucleotidyltransferase</keyword>
<evidence type="ECO:0000313" key="16">
    <source>
        <dbReference type="Proteomes" id="UP001372338"/>
    </source>
</evidence>
<organism evidence="15 16">
    <name type="scientific">Crotalaria pallida</name>
    <name type="common">Smooth rattlebox</name>
    <name type="synonym">Crotalaria striata</name>
    <dbReference type="NCBI Taxonomy" id="3830"/>
    <lineage>
        <taxon>Eukaryota</taxon>
        <taxon>Viridiplantae</taxon>
        <taxon>Streptophyta</taxon>
        <taxon>Embryophyta</taxon>
        <taxon>Tracheophyta</taxon>
        <taxon>Spermatophyta</taxon>
        <taxon>Magnoliopsida</taxon>
        <taxon>eudicotyledons</taxon>
        <taxon>Gunneridae</taxon>
        <taxon>Pentapetalae</taxon>
        <taxon>rosids</taxon>
        <taxon>fabids</taxon>
        <taxon>Fabales</taxon>
        <taxon>Fabaceae</taxon>
        <taxon>Papilionoideae</taxon>
        <taxon>50 kb inversion clade</taxon>
        <taxon>genistoids sensu lato</taxon>
        <taxon>core genistoids</taxon>
        <taxon>Crotalarieae</taxon>
        <taxon>Crotalaria</taxon>
    </lineage>
</organism>
<dbReference type="Proteomes" id="UP001372338">
    <property type="component" value="Unassembled WGS sequence"/>
</dbReference>
<keyword evidence="11" id="KW-0547">Nucleotide-binding</keyword>
<dbReference type="PANTHER" id="PTHR20884">
    <property type="entry name" value="GDP-D-GLUCOSE PHOSPHORYLASE 1"/>
    <property type="match status" value="1"/>
</dbReference>
<evidence type="ECO:0000256" key="1">
    <source>
        <dbReference type="ARBA" id="ARBA00000063"/>
    </source>
</evidence>
<dbReference type="GO" id="GO:0016787">
    <property type="term" value="F:hydrolase activity"/>
    <property type="evidence" value="ECO:0007669"/>
    <property type="project" value="UniProtKB-KW"/>
</dbReference>
<comment type="subcellular location">
    <subcellularLocation>
        <location evidence="3">Cytoplasm</location>
    </subcellularLocation>
</comment>
<name>A0AAN9J112_CROPI</name>
<evidence type="ECO:0000256" key="8">
    <source>
        <dbReference type="ARBA" id="ARBA00022658"/>
    </source>
</evidence>
<evidence type="ECO:0000256" key="9">
    <source>
        <dbReference type="ARBA" id="ARBA00022679"/>
    </source>
</evidence>
<comment type="similarity">
    <text evidence="4">Belongs to the GDPGP1 family.</text>
</comment>
<feature type="domain" description="GDPGP1-like N-terminal" evidence="14">
    <location>
        <begin position="71"/>
        <end position="244"/>
    </location>
</feature>
<gene>
    <name evidence="15" type="ORF">RIF29_04451</name>
</gene>
<dbReference type="AlphaFoldDB" id="A0AAN9J112"/>
<dbReference type="Pfam" id="PF26216">
    <property type="entry name" value="GDPGP1_C"/>
    <property type="match status" value="1"/>
</dbReference>
<comment type="catalytic activity">
    <reaction evidence="1">
        <text>GDP-alpha-D-glucose + phosphate = alpha-D-glucose 1-phosphate + GDP + H(+)</text>
        <dbReference type="Rhea" id="RHEA:30387"/>
        <dbReference type="ChEBI" id="CHEBI:15378"/>
        <dbReference type="ChEBI" id="CHEBI:43474"/>
        <dbReference type="ChEBI" id="CHEBI:58189"/>
        <dbReference type="ChEBI" id="CHEBI:58601"/>
        <dbReference type="ChEBI" id="CHEBI:62230"/>
        <dbReference type="EC" id="2.7.7.78"/>
    </reaction>
</comment>
<evidence type="ECO:0000256" key="10">
    <source>
        <dbReference type="ARBA" id="ARBA00022695"/>
    </source>
</evidence>
<accession>A0AAN9J112</accession>
<dbReference type="EC" id="2.7.7.78" evidence="5"/>
<keyword evidence="9" id="KW-0808">Transferase</keyword>
<reference evidence="15 16" key="1">
    <citation type="submission" date="2024-01" db="EMBL/GenBank/DDBJ databases">
        <title>The genomes of 5 underutilized Papilionoideae crops provide insights into root nodulation and disease resistanc.</title>
        <authorList>
            <person name="Yuan L."/>
        </authorList>
    </citation>
    <scope>NUCLEOTIDE SEQUENCE [LARGE SCALE GENOMIC DNA]</scope>
    <source>
        <strain evidence="15">ZHUSHIDOU_FW_LH</strain>
        <tissue evidence="15">Leaf</tissue>
    </source>
</reference>
<evidence type="ECO:0000256" key="3">
    <source>
        <dbReference type="ARBA" id="ARBA00004496"/>
    </source>
</evidence>
<evidence type="ECO:0000313" key="15">
    <source>
        <dbReference type="EMBL" id="KAK7290202.1"/>
    </source>
</evidence>
<evidence type="ECO:0000259" key="14">
    <source>
        <dbReference type="Pfam" id="PF26217"/>
    </source>
</evidence>
<evidence type="ECO:0000256" key="4">
    <source>
        <dbReference type="ARBA" id="ARBA00006451"/>
    </source>
</evidence>
<keyword evidence="8" id="KW-0344">Guanine-nucleotide releasing factor</keyword>
<sequence>MLTIKRVATVVSNYQEDEIVKGSLGCGRRCLSSCCLPVSKLPLYLFKKDGDLPIENGVVESYEDVSEISFLHNLLLGQWDDRMNRGLFRYDVSSCETKIIPGQHGFIAQLNEGRHTKKRPTEFRIDQVLQPFDENKFNFKKIGQEEVLFMVEQSIDHKSHFVVNAPIDKISPSPNVVAINVSPIEYGHVLLIPRVLDCFPQRIDHESFQLAMHMAKEAADPFFRLGYNSLGAFATINHLHFQAYYLAAPFPVEKAEKQIIAVDKGQSPQGVSVSELLNYPVRALVFEGGRSIRDLSDTVANSLVFLQNNDIPFNVLISDCGKKIYLFPQCFAERQALGKVSQEILKAQVNPAVWEICGHLVLKNRVDFDEACEAYAWKLLAEVSLSEERFQEVKAYVLEAAGLCEVDVENNYMIIGELVQNYEPTTPQVTAPQLPPDCLVQQ</sequence>
<evidence type="ECO:0000256" key="12">
    <source>
        <dbReference type="ARBA" id="ARBA00022801"/>
    </source>
</evidence>
<comment type="function">
    <text evidence="2">Specific and highly efficient GDP-D-glucose phosphorylase regulating the levels of GDP-D-glucose in cells.</text>
</comment>
<dbReference type="InterPro" id="IPR058866">
    <property type="entry name" value="GDPGP1_N"/>
</dbReference>
<dbReference type="Pfam" id="PF26217">
    <property type="entry name" value="GDPGP1_N"/>
    <property type="match status" value="1"/>
</dbReference>
<proteinExistence type="inferred from homology"/>
<keyword evidence="12" id="KW-0378">Hydrolase</keyword>
<evidence type="ECO:0000256" key="2">
    <source>
        <dbReference type="ARBA" id="ARBA00003049"/>
    </source>
</evidence>
<dbReference type="GO" id="GO:0000166">
    <property type="term" value="F:nucleotide binding"/>
    <property type="evidence" value="ECO:0007669"/>
    <property type="project" value="UniProtKB-KW"/>
</dbReference>
<protein>
    <recommendedName>
        <fullName evidence="6">GDP-D-glucose phosphorylase 1</fullName>
        <ecNumber evidence="5">2.7.7.78</ecNumber>
    </recommendedName>
</protein>
<dbReference type="EMBL" id="JAYWIO010000001">
    <property type="protein sequence ID" value="KAK7290202.1"/>
    <property type="molecule type" value="Genomic_DNA"/>
</dbReference>
<evidence type="ECO:0000256" key="11">
    <source>
        <dbReference type="ARBA" id="ARBA00022741"/>
    </source>
</evidence>
<keyword evidence="7" id="KW-0963">Cytoplasm</keyword>
<dbReference type="GO" id="GO:0005085">
    <property type="term" value="F:guanyl-nucleotide exchange factor activity"/>
    <property type="evidence" value="ECO:0007669"/>
    <property type="project" value="UniProtKB-KW"/>
</dbReference>
<evidence type="ECO:0000259" key="13">
    <source>
        <dbReference type="Pfam" id="PF26216"/>
    </source>
</evidence>
<comment type="caution">
    <text evidence="15">The sequence shown here is derived from an EMBL/GenBank/DDBJ whole genome shotgun (WGS) entry which is preliminary data.</text>
</comment>